<evidence type="ECO:0000313" key="1">
    <source>
        <dbReference type="EMBL" id="GJT93892.1"/>
    </source>
</evidence>
<reference evidence="1" key="2">
    <citation type="submission" date="2022-01" db="EMBL/GenBank/DDBJ databases">
        <authorList>
            <person name="Yamashiro T."/>
            <person name="Shiraishi A."/>
            <person name="Satake H."/>
            <person name="Nakayama K."/>
        </authorList>
    </citation>
    <scope>NUCLEOTIDE SEQUENCE</scope>
</reference>
<protein>
    <submittedName>
        <fullName evidence="1">Uncharacterized protein</fullName>
    </submittedName>
</protein>
<accession>A0ABQ5I3E7</accession>
<keyword evidence="2" id="KW-1185">Reference proteome</keyword>
<dbReference type="Proteomes" id="UP001151760">
    <property type="component" value="Unassembled WGS sequence"/>
</dbReference>
<organism evidence="1 2">
    <name type="scientific">Tanacetum coccineum</name>
    <dbReference type="NCBI Taxonomy" id="301880"/>
    <lineage>
        <taxon>Eukaryota</taxon>
        <taxon>Viridiplantae</taxon>
        <taxon>Streptophyta</taxon>
        <taxon>Embryophyta</taxon>
        <taxon>Tracheophyta</taxon>
        <taxon>Spermatophyta</taxon>
        <taxon>Magnoliopsida</taxon>
        <taxon>eudicotyledons</taxon>
        <taxon>Gunneridae</taxon>
        <taxon>Pentapetalae</taxon>
        <taxon>asterids</taxon>
        <taxon>campanulids</taxon>
        <taxon>Asterales</taxon>
        <taxon>Asteraceae</taxon>
        <taxon>Asteroideae</taxon>
        <taxon>Anthemideae</taxon>
        <taxon>Anthemidinae</taxon>
        <taxon>Tanacetum</taxon>
    </lineage>
</organism>
<gene>
    <name evidence="1" type="ORF">Tco_1082737</name>
</gene>
<reference evidence="1" key="1">
    <citation type="journal article" date="2022" name="Int. J. Mol. Sci.">
        <title>Draft Genome of Tanacetum Coccineum: Genomic Comparison of Closely Related Tanacetum-Family Plants.</title>
        <authorList>
            <person name="Yamashiro T."/>
            <person name="Shiraishi A."/>
            <person name="Nakayama K."/>
            <person name="Satake H."/>
        </authorList>
    </citation>
    <scope>NUCLEOTIDE SEQUENCE</scope>
</reference>
<proteinExistence type="predicted"/>
<dbReference type="EMBL" id="BQNB010020246">
    <property type="protein sequence ID" value="GJT93892.1"/>
    <property type="molecule type" value="Genomic_DNA"/>
</dbReference>
<comment type="caution">
    <text evidence="1">The sequence shown here is derived from an EMBL/GenBank/DDBJ whole genome shotgun (WGS) entry which is preliminary data.</text>
</comment>
<sequence length="263" mass="29100">MVEANPYPISQGSMELQERSRVYMGTRRSIPKEIPAFVLKDRAVIKCCVLSLEDKAQLMRGDYNTSYFRRSIGTYGAKDAIGLRLTQGDNVEGEEQDEEEDVNELYRDVNINLERRDTEMTNALQTNVQGTQVIEDTHVIITAVTSEAQQQSSFVSSGFISIMLNPNLDTCIDSILNLNTESTSLVDVPVTMDVEMPPSSVTTLPPPPIPLVQPQQQKPVPTPAIVPIKQTNLFAEAVSSIPSIVDKYLANQMNEVVKAAVQL</sequence>
<evidence type="ECO:0000313" key="2">
    <source>
        <dbReference type="Proteomes" id="UP001151760"/>
    </source>
</evidence>
<name>A0ABQ5I3E7_9ASTR</name>